<gene>
    <name evidence="1" type="ORF">CgunFtcFv8_014810</name>
</gene>
<protein>
    <submittedName>
        <fullName evidence="1">Uncharacterized protein</fullName>
    </submittedName>
</protein>
<sequence>MMQQNVTLCPDTSLFPFQHLLWAPSPSPLSKGQGHGTLISPYPLYPSDCPTLTPPRLTVFALALHGTSVTAPATAARSLPSPRLPQAC</sequence>
<dbReference type="Proteomes" id="UP001331515">
    <property type="component" value="Unassembled WGS sequence"/>
</dbReference>
<comment type="caution">
    <text evidence="1">The sequence shown here is derived from an EMBL/GenBank/DDBJ whole genome shotgun (WGS) entry which is preliminary data.</text>
</comment>
<name>A0AAN8EJL5_CHAGU</name>
<dbReference type="EMBL" id="JAURVH010001514">
    <property type="protein sequence ID" value="KAK5934408.1"/>
    <property type="molecule type" value="Genomic_DNA"/>
</dbReference>
<proteinExistence type="predicted"/>
<dbReference type="AlphaFoldDB" id="A0AAN8EJL5"/>
<evidence type="ECO:0000313" key="1">
    <source>
        <dbReference type="EMBL" id="KAK5934408.1"/>
    </source>
</evidence>
<keyword evidence="2" id="KW-1185">Reference proteome</keyword>
<reference evidence="1 2" key="1">
    <citation type="journal article" date="2023" name="Mol. Biol. Evol.">
        <title>Genomics of Secondarily Temperate Adaptation in the Only Non-Antarctic Icefish.</title>
        <authorList>
            <person name="Rivera-Colon A.G."/>
            <person name="Rayamajhi N."/>
            <person name="Minhas B.F."/>
            <person name="Madrigal G."/>
            <person name="Bilyk K.T."/>
            <person name="Yoon V."/>
            <person name="Hune M."/>
            <person name="Gregory S."/>
            <person name="Cheng C.H.C."/>
            <person name="Catchen J.M."/>
        </authorList>
    </citation>
    <scope>NUCLEOTIDE SEQUENCE [LARGE SCALE GENOMIC DNA]</scope>
    <source>
        <tissue evidence="1">White muscle</tissue>
    </source>
</reference>
<organism evidence="1 2">
    <name type="scientific">Champsocephalus gunnari</name>
    <name type="common">Mackerel icefish</name>
    <dbReference type="NCBI Taxonomy" id="52237"/>
    <lineage>
        <taxon>Eukaryota</taxon>
        <taxon>Metazoa</taxon>
        <taxon>Chordata</taxon>
        <taxon>Craniata</taxon>
        <taxon>Vertebrata</taxon>
        <taxon>Euteleostomi</taxon>
        <taxon>Actinopterygii</taxon>
        <taxon>Neopterygii</taxon>
        <taxon>Teleostei</taxon>
        <taxon>Neoteleostei</taxon>
        <taxon>Acanthomorphata</taxon>
        <taxon>Eupercaria</taxon>
        <taxon>Perciformes</taxon>
        <taxon>Notothenioidei</taxon>
        <taxon>Channichthyidae</taxon>
        <taxon>Champsocephalus</taxon>
    </lineage>
</organism>
<accession>A0AAN8EJL5</accession>
<evidence type="ECO:0000313" key="2">
    <source>
        <dbReference type="Proteomes" id="UP001331515"/>
    </source>
</evidence>